<keyword evidence="10" id="KW-0808">Transferase</keyword>
<evidence type="ECO:0000256" key="1">
    <source>
        <dbReference type="ARBA" id="ARBA00004123"/>
    </source>
</evidence>
<evidence type="ECO:0000256" key="19">
    <source>
        <dbReference type="ARBA" id="ARBA00023242"/>
    </source>
</evidence>
<dbReference type="InterPro" id="IPR014009">
    <property type="entry name" value="PIK_FAT"/>
</dbReference>
<keyword evidence="9" id="KW-0597">Phosphoprotein</keyword>
<dbReference type="PANTHER" id="PTHR37079:SF4">
    <property type="entry name" value="SERINE_THREONINE-PROTEIN KINASE ATM"/>
    <property type="match status" value="1"/>
</dbReference>
<evidence type="ECO:0000256" key="4">
    <source>
        <dbReference type="ARBA" id="ARBA00004541"/>
    </source>
</evidence>
<dbReference type="EMBL" id="CACRXK020000560">
    <property type="protein sequence ID" value="CAB3982969.1"/>
    <property type="molecule type" value="Genomic_DNA"/>
</dbReference>
<evidence type="ECO:0000256" key="3">
    <source>
        <dbReference type="ARBA" id="ARBA00004300"/>
    </source>
</evidence>
<evidence type="ECO:0000256" key="16">
    <source>
        <dbReference type="ARBA" id="ARBA00023125"/>
    </source>
</evidence>
<dbReference type="GO" id="GO:0010468">
    <property type="term" value="P:regulation of gene expression"/>
    <property type="evidence" value="ECO:0007669"/>
    <property type="project" value="UniProtKB-ARBA"/>
</dbReference>
<keyword evidence="8" id="KW-0723">Serine/threonine-protein kinase</keyword>
<name>A0A7D9DEL7_PARCT</name>
<evidence type="ECO:0000313" key="26">
    <source>
        <dbReference type="Proteomes" id="UP001152795"/>
    </source>
</evidence>
<evidence type="ECO:0000256" key="6">
    <source>
        <dbReference type="ARBA" id="ARBA00012513"/>
    </source>
</evidence>
<dbReference type="Gene3D" id="3.30.1010.10">
    <property type="entry name" value="Phosphatidylinositol 3-kinase Catalytic Subunit, Chain A, domain 4"/>
    <property type="match status" value="1"/>
</dbReference>
<dbReference type="GO" id="GO:0000077">
    <property type="term" value="P:DNA damage checkpoint signaling"/>
    <property type="evidence" value="ECO:0007669"/>
    <property type="project" value="UniProtKB-ARBA"/>
</dbReference>
<dbReference type="PROSITE" id="PS00916">
    <property type="entry name" value="PI3_4_KINASE_2"/>
    <property type="match status" value="1"/>
</dbReference>
<dbReference type="Proteomes" id="UP001152795">
    <property type="component" value="Unassembled WGS sequence"/>
</dbReference>
<keyword evidence="12" id="KW-0227">DNA damage</keyword>
<keyword evidence="21" id="KW-0968">Cytoplasmic vesicle</keyword>
<dbReference type="SUPFAM" id="SSF56112">
    <property type="entry name" value="Protein kinase-like (PK-like)"/>
    <property type="match status" value="1"/>
</dbReference>
<dbReference type="Pfam" id="PF02260">
    <property type="entry name" value="FATC"/>
    <property type="match status" value="1"/>
</dbReference>
<comment type="similarity">
    <text evidence="5">Belongs to the PI3/PI4-kinase family. ATM subfamily.</text>
</comment>
<keyword evidence="18" id="KW-0206">Cytoskeleton</keyword>
<sequence length="2898" mass="330371">MWREQYYKCLQKLGQSAKLESGLKAAVIELCADICHQLFWFHSETSLMAVDSNKFEGSPSSSKRRKIDVGWNVLRDTLTNSQETPALLGWLQITAKLLSKYPSDLPTKEYVPLLTSLHQLQIECKRQEVISTVMICLKHLAACHVELSEASVEGISSKTTWRNVWLAALRTCSSHGLQDASFQLLECIVKEKLADADTEPWKLLTDVGSNSSEFSLQLVWRYLTTLPLPEHFKVFQNEHSHYPLRHQLFDWLLPPVSKIEQQGYNVCISYSKIFSRLPMDLLSRVLVVLTQRVCYTTNKCVHTLDSKRRTSEQFEKDLEEMENIYILSSFDKRAETNLVDAVTLDEMESLSGDNNTVAELLSYLVQRMIEISQKLLETSDTECSTISSPQGSIRCADKRCEVLARFGSLSTKVLGLLLFLNAWNFKDLTDSPLYLVTMRVLKAVSSGMAESLHHKDEAGKAIAGQSFTATLSDLFLCGFFATNFADRHTILLKPIMKVLRSLTSKELVEYMMQIITKEPRQLNKTRMVVDEFDGTFIDSDEVMDDFETNDNLPSSMSDQKINSDNLSENDKSRISYMKIVSSWCTCLDDGLNESSDLQDNIQNQIFEYFQSTEFDILKPVHSKLFFTAAFILCSGPIQGHVALVIVKNLGISISKYRKDQEYCKEGLRLLTLLATQCGRREAMNDEDMKDAQVRSLHLLKAFWNLRESSYCSSVRLQIAKCMDTFIRFDPDKTLAFFEIQENNNDSSVHISHVFPRLLCDQSLSVRMYMAEAIGILFLKFKSKSLSVPEKPAIQDELLDIVALYLSKSLVVEPDHTKLSESEDEGVNRAASLLSAFKTIVTVSCWCEAKVICLLFQATKEQKLDQEIVAKVIRQISAILGYESTEVFIKTHIGCIIDSWLNHGFKLADFPVQALEFKSLADFLRTHHAAIMPHLIWRFKETESLKTVGREIGNDGDWTEFLVLDFCKIMSIIVPSFAEQGRQKTDSQEPELDQRRAYDCHSFVEKILQKEVTDKLMVVKFDELIVELLLKMHDSPSELPDVSHFIRDYDPPTEQPHFTSHAIKATLDYLTKCHDGSNNTLVSILCKRKENIQKILLRLSEHLEDTSIFHKRRSFLAMYRLFVLLLLQDLNQGLAGTWAFVVRDIVYTIIRTISRHNPRNILRINGLMREGEINIELDNDVFTPSCDLLYQVCKVALSCCPQEIGHHLLDIVNEIIPFVLTKDNRSKKAVALLKFLIVDNKSCLESSISCLDPFPDQPQFAVFNEAYWSVRRNDEYFTLAAEIEHYLSMSGRCRSTSRVEGLRYLRSRFTHHKNDLQEATRVGLDGGLSMRLLKRLVSVKTQRKEVIVEVAKLLAEIGSWRYVSSLNLTMSQDDANFNYSKACEAFKGDEESCRNCRILHVLNDCLIDRDIKKVVAASSCLKDILGKHSIVMLMKCYEEQKIDHLFGYLEPFKPNKRKKKSEKDEVAVKSNLQSFSAIVRDCDLWNPGNFINHTEWISTLTSKIIDSGVVQDEVFQCLSQMCKVHAPFADLVFPYLIHDILLNHGATYREQLSEQIRKIFLSHAHSCSNQSRASTPLITTTGNNDSSEATHDSIHSVLNVINYLRKQPRDVRSGTSGTSWDSNFWLELNYLELAEAALKSSAYCTAILYIEIWRDIHKATSSYSVASGSDTQDVAMEISSESTEESSESNYQNILFEAYASIGEPDAVYGCGVSTELKARIHTYEQEKHWGKALRAYDLYCRQSDNQSCVGTVQALNTFGLDHVTYNYLKGLGDENQNEFLELQYESAWRNRIWNIDKDISDKFTVDNGGFHECVYENIQSLRNKDLKLFDFSLDECRFQIVDELCRTNTESVCEVYPQILRLQCLGELEQARKIHETQEEHRTLLSQWIMDIPESFHELDLLEPILSLRTILLQELLPLSQNDPTAVELRQCLLPALIQHCEMVSKLARHAGCYQISEKSIATLKDIKTGENNLTSSFSWKIEEAKVFWFQGEQETAMHQLKQINVSLKNDAKSSKLLYAQTLGLYGSWLAETRSENPNTIMEKYLDKAVELVESCSDKQESSIEAFLSLARFADSQYKNIQDYMKSWAFENKRSIMNKLKSEVANLKEHGVEKGRYLRELSVQSQSDEQELTQMKEDRLKYLQKAVRNYIRCLQVGGKYDLQIFRICSLWMENSTDDTINKIVEEGVFSQGGKMSVESRKFIPLMYQLAARLEAKTQENGLFQNIMSKLICQAAVEHPYHVIWIILALINADKDSKYLTSGGGKKSGRLSKKSNQQPVDSYIDQDRVKAALHVIENVRKSRSAIVSAMEKLSEAYIELAYYDVSQHKNQTGPLSMPDVTLKRITNLNNVALPTVDIQIDPSCRYENIISISKFEPKYHLCGGINLPKILLCVGSDGIKRRQLIKGKDDLRQDAVMQQVFGMVNTLLQKNVETRKRNLKIRTYKVVPLSQRSGLVEWCEDTTPLGNYLIGGQGKKNLGAHERYYPRDLSSLDCRKKMQVVDRTNVNQKCKVYKEVMSRFHPVFRHFFLEKFPDPSLWFEKRLAYTRSVATASIVGYIVGLGDRHVQNILIDCNTAELIHIDLGVAFEQGKMLPTPETVPFRLTRDLVDGMGVSGVEGVFRRCCQKTMEVMRTSQEALLTIVQVLLFDPLYVWTLSPLKAMSLQRKPDMDASSDVTSSSVLERRDSLDESSVNKMAERVLVRLRQKLDGVEDGTLLSVKGQVNHLIREARDPKNLCRNSSMSESVKALGLVCCAILLIATCIVVPISMIVIGDVYIHDCPIEHEIPVWLIVSGVVALFQGLFAPAFRNDGKSERTSGRRIFQAVGLIINIFQMVWFIIGSVWVYGNYEPSYNEADGDMFCNETVYLFSFWILNVTYIGLCIALFVSIGVSLYNRGLSSY</sequence>
<dbReference type="GO" id="GO:0005777">
    <property type="term" value="C:peroxisome"/>
    <property type="evidence" value="ECO:0007669"/>
    <property type="project" value="UniProtKB-SubCell"/>
</dbReference>
<dbReference type="EC" id="2.7.11.1" evidence="6"/>
<dbReference type="InterPro" id="IPR003151">
    <property type="entry name" value="PIK-rel_kinase_FAT"/>
</dbReference>
<evidence type="ECO:0000256" key="17">
    <source>
        <dbReference type="ARBA" id="ARBA00023140"/>
    </source>
</evidence>
<dbReference type="OrthoDB" id="381190at2759"/>
<reference evidence="25" key="1">
    <citation type="submission" date="2020-04" db="EMBL/GenBank/DDBJ databases">
        <authorList>
            <person name="Alioto T."/>
            <person name="Alioto T."/>
            <person name="Gomez Garrido J."/>
        </authorList>
    </citation>
    <scope>NUCLEOTIDE SEQUENCE</scope>
    <source>
        <strain evidence="25">A484AB</strain>
    </source>
</reference>
<comment type="catalytic activity">
    <reaction evidence="23">
        <text>L-seryl-[protein] + ATP = O-phospho-L-seryl-[protein] + ADP + H(+)</text>
        <dbReference type="Rhea" id="RHEA:17989"/>
        <dbReference type="Rhea" id="RHEA-COMP:9863"/>
        <dbReference type="Rhea" id="RHEA-COMP:11604"/>
        <dbReference type="ChEBI" id="CHEBI:15378"/>
        <dbReference type="ChEBI" id="CHEBI:29999"/>
        <dbReference type="ChEBI" id="CHEBI:30616"/>
        <dbReference type="ChEBI" id="CHEBI:83421"/>
        <dbReference type="ChEBI" id="CHEBI:456216"/>
        <dbReference type="EC" id="2.7.11.1"/>
    </reaction>
    <physiologicalReaction direction="left-to-right" evidence="23">
        <dbReference type="Rhea" id="RHEA:17990"/>
    </physiologicalReaction>
</comment>
<dbReference type="GO" id="GO:0010557">
    <property type="term" value="P:positive regulation of macromolecule biosynthetic process"/>
    <property type="evidence" value="ECO:0007669"/>
    <property type="project" value="UniProtKB-ARBA"/>
</dbReference>
<dbReference type="GO" id="GO:1904358">
    <property type="term" value="P:positive regulation of telomere maintenance via telomere lengthening"/>
    <property type="evidence" value="ECO:0007669"/>
    <property type="project" value="UniProtKB-ARBA"/>
</dbReference>
<dbReference type="FunFam" id="3.30.1010.10:FF:000015">
    <property type="entry name" value="Serine-protein kinase ATM"/>
    <property type="match status" value="1"/>
</dbReference>
<dbReference type="Pfam" id="PF02259">
    <property type="entry name" value="FAT"/>
    <property type="match status" value="1"/>
</dbReference>
<evidence type="ECO:0000256" key="9">
    <source>
        <dbReference type="ARBA" id="ARBA00022553"/>
    </source>
</evidence>
<dbReference type="GO" id="GO:0004674">
    <property type="term" value="F:protein serine/threonine kinase activity"/>
    <property type="evidence" value="ECO:0007669"/>
    <property type="project" value="UniProtKB-KW"/>
</dbReference>
<dbReference type="InterPro" id="IPR000403">
    <property type="entry name" value="PI3/4_kinase_cat_dom"/>
</dbReference>
<evidence type="ECO:0000256" key="11">
    <source>
        <dbReference type="ARBA" id="ARBA00022741"/>
    </source>
</evidence>
<dbReference type="GO" id="GO:0005524">
    <property type="term" value="F:ATP binding"/>
    <property type="evidence" value="ECO:0007669"/>
    <property type="project" value="UniProtKB-KW"/>
</dbReference>
<dbReference type="GO" id="GO:1904262">
    <property type="term" value="P:negative regulation of TORC1 signaling"/>
    <property type="evidence" value="ECO:0007669"/>
    <property type="project" value="UniProtKB-ARBA"/>
</dbReference>
<comment type="catalytic activity">
    <reaction evidence="22">
        <text>L-threonyl-[protein] + ATP = O-phospho-L-threonyl-[protein] + ADP + H(+)</text>
        <dbReference type="Rhea" id="RHEA:46608"/>
        <dbReference type="Rhea" id="RHEA-COMP:11060"/>
        <dbReference type="Rhea" id="RHEA-COMP:11605"/>
        <dbReference type="ChEBI" id="CHEBI:15378"/>
        <dbReference type="ChEBI" id="CHEBI:30013"/>
        <dbReference type="ChEBI" id="CHEBI:30616"/>
        <dbReference type="ChEBI" id="CHEBI:61977"/>
        <dbReference type="ChEBI" id="CHEBI:456216"/>
        <dbReference type="EC" id="2.7.11.1"/>
    </reaction>
</comment>
<evidence type="ECO:0000256" key="8">
    <source>
        <dbReference type="ARBA" id="ARBA00022527"/>
    </source>
</evidence>
<evidence type="ECO:0000256" key="10">
    <source>
        <dbReference type="ARBA" id="ARBA00022679"/>
    </source>
</evidence>
<evidence type="ECO:0000256" key="24">
    <source>
        <dbReference type="ARBA" id="ARBA00067340"/>
    </source>
</evidence>
<proteinExistence type="inferred from homology"/>
<organism evidence="25 26">
    <name type="scientific">Paramuricea clavata</name>
    <name type="common">Red gorgonian</name>
    <name type="synonym">Violescent sea-whip</name>
    <dbReference type="NCBI Taxonomy" id="317549"/>
    <lineage>
        <taxon>Eukaryota</taxon>
        <taxon>Metazoa</taxon>
        <taxon>Cnidaria</taxon>
        <taxon>Anthozoa</taxon>
        <taxon>Octocorallia</taxon>
        <taxon>Malacalcyonacea</taxon>
        <taxon>Plexauridae</taxon>
        <taxon>Paramuricea</taxon>
    </lineage>
</organism>
<dbReference type="InterPro" id="IPR011009">
    <property type="entry name" value="Kinase-like_dom_sf"/>
</dbReference>
<dbReference type="InterPro" id="IPR044107">
    <property type="entry name" value="PIKKc_ATM"/>
</dbReference>
<dbReference type="GO" id="GO:0005654">
    <property type="term" value="C:nucleoplasm"/>
    <property type="evidence" value="ECO:0007669"/>
    <property type="project" value="UniProtKB-ARBA"/>
</dbReference>
<protein>
    <recommendedName>
        <fullName evidence="24">Serine-protein kinase ATM</fullName>
        <ecNumber evidence="6">2.7.11.1</ecNumber>
    </recommendedName>
</protein>
<evidence type="ECO:0000256" key="7">
    <source>
        <dbReference type="ARBA" id="ARBA00022490"/>
    </source>
</evidence>
<keyword evidence="11" id="KW-0547">Nucleotide-binding</keyword>
<dbReference type="InterPro" id="IPR003152">
    <property type="entry name" value="FATC_dom"/>
</dbReference>
<keyword evidence="19" id="KW-0539">Nucleus</keyword>
<dbReference type="SMART" id="SM00146">
    <property type="entry name" value="PI3Kc"/>
    <property type="match status" value="1"/>
</dbReference>
<evidence type="ECO:0000256" key="13">
    <source>
        <dbReference type="ARBA" id="ARBA00022777"/>
    </source>
</evidence>
<evidence type="ECO:0000256" key="14">
    <source>
        <dbReference type="ARBA" id="ARBA00022840"/>
    </source>
</evidence>
<dbReference type="Pfam" id="PF00454">
    <property type="entry name" value="PI3_PI4_kinase"/>
    <property type="match status" value="1"/>
</dbReference>
<keyword evidence="20" id="KW-0131">Cell cycle</keyword>
<dbReference type="GO" id="GO:0031410">
    <property type="term" value="C:cytoplasmic vesicle"/>
    <property type="evidence" value="ECO:0007669"/>
    <property type="project" value="UniProtKB-SubCell"/>
</dbReference>
<evidence type="ECO:0000256" key="18">
    <source>
        <dbReference type="ARBA" id="ARBA00023212"/>
    </source>
</evidence>
<keyword evidence="15" id="KW-0007">Acetylation</keyword>
<keyword evidence="13 25" id="KW-0418">Kinase</keyword>
<dbReference type="GO" id="GO:1901701">
    <property type="term" value="P:cellular response to oxygen-containing compound"/>
    <property type="evidence" value="ECO:0007669"/>
    <property type="project" value="UniProtKB-ARBA"/>
</dbReference>
<evidence type="ECO:0000256" key="20">
    <source>
        <dbReference type="ARBA" id="ARBA00023306"/>
    </source>
</evidence>
<evidence type="ECO:0000256" key="5">
    <source>
        <dbReference type="ARBA" id="ARBA00010769"/>
    </source>
</evidence>
<evidence type="ECO:0000256" key="15">
    <source>
        <dbReference type="ARBA" id="ARBA00022990"/>
    </source>
</evidence>
<keyword evidence="7" id="KW-0963">Cytoplasm</keyword>
<dbReference type="GO" id="GO:0003677">
    <property type="term" value="F:DNA binding"/>
    <property type="evidence" value="ECO:0007669"/>
    <property type="project" value="UniProtKB-KW"/>
</dbReference>
<keyword evidence="26" id="KW-1185">Reference proteome</keyword>
<dbReference type="PANTHER" id="PTHR37079">
    <property type="entry name" value="SERINE/THREONINE-PROTEIN KINASE ATM"/>
    <property type="match status" value="1"/>
</dbReference>
<dbReference type="GO" id="GO:0032210">
    <property type="term" value="P:regulation of telomere maintenance via telomerase"/>
    <property type="evidence" value="ECO:0007669"/>
    <property type="project" value="UniProtKB-ARBA"/>
</dbReference>
<keyword evidence="14" id="KW-0067">ATP-binding</keyword>
<dbReference type="GO" id="GO:0007127">
    <property type="term" value="P:meiosis I"/>
    <property type="evidence" value="ECO:0007669"/>
    <property type="project" value="UniProtKB-ARBA"/>
</dbReference>
<dbReference type="Gene3D" id="1.10.1070.11">
    <property type="entry name" value="Phosphatidylinositol 3-/4-kinase, catalytic domain"/>
    <property type="match status" value="1"/>
</dbReference>
<dbReference type="InterPro" id="IPR018936">
    <property type="entry name" value="PI3/4_kinase_CS"/>
</dbReference>
<comment type="subcellular location">
    <subcellularLocation>
        <location evidence="3">Cytoplasm</location>
        <location evidence="3">Cytoskeleton</location>
        <location evidence="3">Microtubule organizing center</location>
        <location evidence="3">Centrosome</location>
    </subcellularLocation>
    <subcellularLocation>
        <location evidence="4">Cytoplasmic vesicle</location>
    </subcellularLocation>
    <subcellularLocation>
        <location evidence="1">Nucleus</location>
    </subcellularLocation>
    <subcellularLocation>
        <location evidence="2">Peroxisome</location>
    </subcellularLocation>
</comment>
<dbReference type="GO" id="GO:0006281">
    <property type="term" value="P:DNA repair"/>
    <property type="evidence" value="ECO:0007669"/>
    <property type="project" value="InterPro"/>
</dbReference>
<gene>
    <name evidence="25" type="ORF">PACLA_8A022464</name>
</gene>
<evidence type="ECO:0000256" key="21">
    <source>
        <dbReference type="ARBA" id="ARBA00023329"/>
    </source>
</evidence>
<keyword evidence="17" id="KW-0576">Peroxisome</keyword>
<dbReference type="InterPro" id="IPR036940">
    <property type="entry name" value="PI3/4_kinase_cat_sf"/>
</dbReference>
<evidence type="ECO:0000256" key="2">
    <source>
        <dbReference type="ARBA" id="ARBA00004275"/>
    </source>
</evidence>
<dbReference type="PROSITE" id="PS50290">
    <property type="entry name" value="PI3_4_KINASE_3"/>
    <property type="match status" value="1"/>
</dbReference>
<dbReference type="SMART" id="SM01343">
    <property type="entry name" value="FATC"/>
    <property type="match status" value="1"/>
</dbReference>
<dbReference type="PROSITE" id="PS51189">
    <property type="entry name" value="FAT"/>
    <property type="match status" value="1"/>
</dbReference>
<dbReference type="FunFam" id="1.10.1070.11:FF:000011">
    <property type="entry name" value="Serine-protein kinase ATM"/>
    <property type="match status" value="1"/>
</dbReference>
<keyword evidence="16" id="KW-0238">DNA-binding</keyword>
<evidence type="ECO:0000256" key="23">
    <source>
        <dbReference type="ARBA" id="ARBA00048977"/>
    </source>
</evidence>
<evidence type="ECO:0000256" key="22">
    <source>
        <dbReference type="ARBA" id="ARBA00047899"/>
    </source>
</evidence>
<dbReference type="InterPro" id="IPR038980">
    <property type="entry name" value="ATM_plant"/>
</dbReference>
<dbReference type="PROSITE" id="PS00915">
    <property type="entry name" value="PI3_4_KINASE_1"/>
    <property type="match status" value="1"/>
</dbReference>
<evidence type="ECO:0000256" key="12">
    <source>
        <dbReference type="ARBA" id="ARBA00022763"/>
    </source>
</evidence>
<comment type="caution">
    <text evidence="25">The sequence shown here is derived from an EMBL/GenBank/DDBJ whole genome shotgun (WGS) entry which is preliminary data.</text>
</comment>
<dbReference type="GO" id="GO:0010212">
    <property type="term" value="P:response to ionizing radiation"/>
    <property type="evidence" value="ECO:0007669"/>
    <property type="project" value="UniProtKB-ARBA"/>
</dbReference>
<dbReference type="CDD" id="cd05171">
    <property type="entry name" value="PIKKc_ATM"/>
    <property type="match status" value="1"/>
</dbReference>
<accession>A0A7D9DEL7</accession>
<evidence type="ECO:0000313" key="25">
    <source>
        <dbReference type="EMBL" id="CAB3982969.1"/>
    </source>
</evidence>
<dbReference type="GO" id="GO:0005813">
    <property type="term" value="C:centrosome"/>
    <property type="evidence" value="ECO:0007669"/>
    <property type="project" value="UniProtKB-SubCell"/>
</dbReference>
<dbReference type="GO" id="GO:0043068">
    <property type="term" value="P:positive regulation of programmed cell death"/>
    <property type="evidence" value="ECO:0007669"/>
    <property type="project" value="UniProtKB-ARBA"/>
</dbReference>
<dbReference type="GO" id="GO:0042981">
    <property type="term" value="P:regulation of apoptotic process"/>
    <property type="evidence" value="ECO:0007669"/>
    <property type="project" value="UniProtKB-ARBA"/>
</dbReference>